<accession>A0A323TAR3</accession>
<name>A0A323TAR3_9BACI</name>
<dbReference type="OrthoDB" id="2868067at2"/>
<comment type="caution">
    <text evidence="1">The sequence shown here is derived from an EMBL/GenBank/DDBJ whole genome shotgun (WGS) entry which is preliminary data.</text>
</comment>
<gene>
    <name evidence="1" type="ORF">CR194_13100</name>
</gene>
<keyword evidence="2" id="KW-1185">Reference proteome</keyword>
<organism evidence="1 2">
    <name type="scientific">Salipaludibacillus keqinensis</name>
    <dbReference type="NCBI Taxonomy" id="2045207"/>
    <lineage>
        <taxon>Bacteria</taxon>
        <taxon>Bacillati</taxon>
        <taxon>Bacillota</taxon>
        <taxon>Bacilli</taxon>
        <taxon>Bacillales</taxon>
        <taxon>Bacillaceae</taxon>
    </lineage>
</organism>
<proteinExistence type="predicted"/>
<evidence type="ECO:0000313" key="1">
    <source>
        <dbReference type="EMBL" id="PYZ92602.1"/>
    </source>
</evidence>
<dbReference type="Proteomes" id="UP000248214">
    <property type="component" value="Unassembled WGS sequence"/>
</dbReference>
<sequence>MPIQPIVRTVVEYAKNNPKQVREMGGTIVTVFSLMASGVAKSLEIQKNRKKEKLEEGGYSYRKERLLRYKSEIQKRLPDMKKKELFFHLLEVEDIIQSIKDDIDNAFKVNPALVLKKELNKWNNIHQGISSTMDNLDYEELLMYYNDANYKSDYFEGFKLIIETLNKHKSDGDKEKLHFYVKEITNKSMAKIQRDFL</sequence>
<reference evidence="1 2" key="1">
    <citation type="submission" date="2017-10" db="EMBL/GenBank/DDBJ databases">
        <title>Bacillus sp. nov., a halophilic bacterium isolated from a Keqin Lake.</title>
        <authorList>
            <person name="Wang H."/>
        </authorList>
    </citation>
    <scope>NUCLEOTIDE SEQUENCE [LARGE SCALE GENOMIC DNA]</scope>
    <source>
        <strain evidence="1 2">KQ-12</strain>
    </source>
</reference>
<protein>
    <submittedName>
        <fullName evidence="1">Uncharacterized protein</fullName>
    </submittedName>
</protein>
<dbReference type="AlphaFoldDB" id="A0A323TAR3"/>
<dbReference type="EMBL" id="PDOD01000003">
    <property type="protein sequence ID" value="PYZ92602.1"/>
    <property type="molecule type" value="Genomic_DNA"/>
</dbReference>
<dbReference type="RefSeq" id="WP_110610152.1">
    <property type="nucleotide sequence ID" value="NZ_PDOD01000003.1"/>
</dbReference>
<evidence type="ECO:0000313" key="2">
    <source>
        <dbReference type="Proteomes" id="UP000248214"/>
    </source>
</evidence>